<sequence>MKLNLNTDFTKFPRAVSVLAAGEAGDIVPSGRAVLPHDERHLRRRAIELSDGSKVLVDLPEPVALNDGDRLVLEDGRHVEIVAAPEEIYDIRARDGVHLTELAWHIGNRHLAAGIEADRIVILRDHVIKAMLEGLGATVREVSEPFKPVRGAYSGHGGAHSHDHGHAHSHAEAHSHSHGETHSHSHSHSHAGHHHDHD</sequence>
<accession>A0A6M7TT94</accession>
<protein>
    <recommendedName>
        <fullName evidence="5">Urease accessory protein UreE</fullName>
    </recommendedName>
</protein>
<dbReference type="EMBL" id="LYTK01000012">
    <property type="protein sequence ID" value="OBQ65095.1"/>
    <property type="molecule type" value="Genomic_DNA"/>
</dbReference>
<comment type="caution">
    <text evidence="7">The sequence shown here is derived from an EMBL/GenBank/DDBJ whole genome shotgun (WGS) entry which is preliminary data.</text>
</comment>
<name>A0A6M7TT94_RHILI</name>
<dbReference type="SUPFAM" id="SSF69737">
    <property type="entry name" value="Urease metallochaperone UreE, C-terminal domain"/>
    <property type="match status" value="1"/>
</dbReference>
<dbReference type="RefSeq" id="WP_065005426.1">
    <property type="nucleotide sequence ID" value="NZ_CP033334.1"/>
</dbReference>
<dbReference type="Pfam" id="PF02814">
    <property type="entry name" value="UreE_N"/>
    <property type="match status" value="1"/>
</dbReference>
<dbReference type="GO" id="GO:0005737">
    <property type="term" value="C:cytoplasm"/>
    <property type="evidence" value="ECO:0007669"/>
    <property type="project" value="UniProtKB-SubCell"/>
</dbReference>
<dbReference type="Pfam" id="PF05194">
    <property type="entry name" value="UreE_C"/>
    <property type="match status" value="1"/>
</dbReference>
<proteinExistence type="inferred from homology"/>
<evidence type="ECO:0000256" key="2">
    <source>
        <dbReference type="ARBA" id="ARBA00022490"/>
    </source>
</evidence>
<keyword evidence="3 5" id="KW-0533">Nickel</keyword>
<dbReference type="Proteomes" id="UP000093737">
    <property type="component" value="Unassembled WGS sequence"/>
</dbReference>
<evidence type="ECO:0000256" key="4">
    <source>
        <dbReference type="ARBA" id="ARBA00023186"/>
    </source>
</evidence>
<dbReference type="InterPro" id="IPR012406">
    <property type="entry name" value="UreE"/>
</dbReference>
<dbReference type="GO" id="GO:0006457">
    <property type="term" value="P:protein folding"/>
    <property type="evidence" value="ECO:0007669"/>
    <property type="project" value="InterPro"/>
</dbReference>
<dbReference type="InterPro" id="IPR004029">
    <property type="entry name" value="UreE_N"/>
</dbReference>
<gene>
    <name evidence="5" type="primary">ureE</name>
    <name evidence="7" type="ORF">A8145_12820</name>
</gene>
<keyword evidence="2 5" id="KW-0963">Cytoplasm</keyword>
<dbReference type="SMART" id="SM00988">
    <property type="entry name" value="UreE_N"/>
    <property type="match status" value="1"/>
</dbReference>
<feature type="compositionally biased region" description="Basic and acidic residues" evidence="6">
    <location>
        <begin position="160"/>
        <end position="183"/>
    </location>
</feature>
<dbReference type="GO" id="GO:0016151">
    <property type="term" value="F:nickel cation binding"/>
    <property type="evidence" value="ECO:0007669"/>
    <property type="project" value="UniProtKB-UniRule"/>
</dbReference>
<dbReference type="GO" id="GO:0019627">
    <property type="term" value="P:urea metabolic process"/>
    <property type="evidence" value="ECO:0007669"/>
    <property type="project" value="InterPro"/>
</dbReference>
<dbReference type="SUPFAM" id="SSF69287">
    <property type="entry name" value="Urease metallochaperone UreE, N-terminal domain"/>
    <property type="match status" value="1"/>
</dbReference>
<dbReference type="Gene3D" id="2.60.260.20">
    <property type="entry name" value="Urease metallochaperone UreE, N-terminal domain"/>
    <property type="match status" value="1"/>
</dbReference>
<reference evidence="7 8" key="1">
    <citation type="submission" date="2016-05" db="EMBL/GenBank/DDBJ databases">
        <authorList>
            <person name="Ramsay J.P."/>
        </authorList>
    </citation>
    <scope>NUCLEOTIDE SEQUENCE [LARGE SCALE GENOMIC DNA]</scope>
    <source>
        <strain evidence="7 8">NZP2042</strain>
    </source>
</reference>
<dbReference type="Gene3D" id="3.30.70.790">
    <property type="entry name" value="UreE, C-terminal domain"/>
    <property type="match status" value="1"/>
</dbReference>
<dbReference type="AlphaFoldDB" id="A0A6M7TT94"/>
<evidence type="ECO:0000313" key="7">
    <source>
        <dbReference type="EMBL" id="OBQ65095.1"/>
    </source>
</evidence>
<comment type="similarity">
    <text evidence="5">Belongs to the UreE family.</text>
</comment>
<dbReference type="CDD" id="cd00571">
    <property type="entry name" value="UreE"/>
    <property type="match status" value="1"/>
</dbReference>
<feature type="region of interest" description="Disordered" evidence="6">
    <location>
        <begin position="150"/>
        <end position="198"/>
    </location>
</feature>
<evidence type="ECO:0000313" key="8">
    <source>
        <dbReference type="Proteomes" id="UP000093737"/>
    </source>
</evidence>
<evidence type="ECO:0000256" key="5">
    <source>
        <dbReference type="HAMAP-Rule" id="MF_00822"/>
    </source>
</evidence>
<organism evidence="7 8">
    <name type="scientific">Rhizobium loti</name>
    <name type="common">Mesorhizobium loti</name>
    <dbReference type="NCBI Taxonomy" id="381"/>
    <lineage>
        <taxon>Bacteria</taxon>
        <taxon>Pseudomonadati</taxon>
        <taxon>Pseudomonadota</taxon>
        <taxon>Alphaproteobacteria</taxon>
        <taxon>Hyphomicrobiales</taxon>
        <taxon>Phyllobacteriaceae</taxon>
        <taxon>Mesorhizobium</taxon>
    </lineage>
</organism>
<dbReference type="InterPro" id="IPR036118">
    <property type="entry name" value="UreE_N_sf"/>
</dbReference>
<comment type="function">
    <text evidence="5">Involved in urease metallocenter assembly. Binds nickel. Probably functions as a nickel donor during metallocenter assembly.</text>
</comment>
<comment type="subcellular location">
    <subcellularLocation>
        <location evidence="1 5">Cytoplasm</location>
    </subcellularLocation>
</comment>
<keyword evidence="4 5" id="KW-0143">Chaperone</keyword>
<evidence type="ECO:0000256" key="6">
    <source>
        <dbReference type="SAM" id="MobiDB-lite"/>
    </source>
</evidence>
<evidence type="ECO:0000256" key="3">
    <source>
        <dbReference type="ARBA" id="ARBA00022596"/>
    </source>
</evidence>
<dbReference type="HAMAP" id="MF_00822">
    <property type="entry name" value="UreE"/>
    <property type="match status" value="1"/>
</dbReference>
<feature type="compositionally biased region" description="Basic residues" evidence="6">
    <location>
        <begin position="184"/>
        <end position="198"/>
    </location>
</feature>
<dbReference type="NCBIfam" id="NF009760">
    <property type="entry name" value="PRK13261.2-6"/>
    <property type="match status" value="1"/>
</dbReference>
<dbReference type="InterPro" id="IPR007864">
    <property type="entry name" value="UreE_C_dom"/>
</dbReference>
<dbReference type="GO" id="GO:0051082">
    <property type="term" value="F:unfolded protein binding"/>
    <property type="evidence" value="ECO:0007669"/>
    <property type="project" value="UniProtKB-UniRule"/>
</dbReference>
<evidence type="ECO:0000256" key="1">
    <source>
        <dbReference type="ARBA" id="ARBA00004496"/>
    </source>
</evidence>
<dbReference type="GO" id="GO:0065003">
    <property type="term" value="P:protein-containing complex assembly"/>
    <property type="evidence" value="ECO:0007669"/>
    <property type="project" value="InterPro"/>
</dbReference>